<feature type="domain" description="No apical meristem-associated C-terminal" evidence="1">
    <location>
        <begin position="2"/>
        <end position="92"/>
    </location>
</feature>
<sequence>MEALDNMWAKKEAFDKEIEKAKEERFNIALELEKKRVSAEEKKAEAKLIKVSAEDKKAEAELIKEEKEIMSIDMTSLSPLQRQYYETMQEKIVVRRLAN</sequence>
<reference evidence="2 3" key="1">
    <citation type="journal article" date="2018" name="Nat. Genet.">
        <title>Extensive intraspecific gene order and gene structural variations between Mo17 and other maize genomes.</title>
        <authorList>
            <person name="Sun S."/>
            <person name="Zhou Y."/>
            <person name="Chen J."/>
            <person name="Shi J."/>
            <person name="Zhao H."/>
            <person name="Zhao H."/>
            <person name="Song W."/>
            <person name="Zhang M."/>
            <person name="Cui Y."/>
            <person name="Dong X."/>
            <person name="Liu H."/>
            <person name="Ma X."/>
            <person name="Jiao Y."/>
            <person name="Wang B."/>
            <person name="Wei X."/>
            <person name="Stein J.C."/>
            <person name="Glaubitz J.C."/>
            <person name="Lu F."/>
            <person name="Yu G."/>
            <person name="Liang C."/>
            <person name="Fengler K."/>
            <person name="Li B."/>
            <person name="Rafalski A."/>
            <person name="Schnable P.S."/>
            <person name="Ware D.H."/>
            <person name="Buckler E.S."/>
            <person name="Lai J."/>
        </authorList>
    </citation>
    <scope>NUCLEOTIDE SEQUENCE [LARGE SCALE GENOMIC DNA]</scope>
    <source>
        <strain evidence="3">cv. Missouri 17</strain>
        <tissue evidence="2">Seedling</tissue>
    </source>
</reference>
<name>A0A3L6EVY9_MAIZE</name>
<evidence type="ECO:0000313" key="3">
    <source>
        <dbReference type="Proteomes" id="UP000251960"/>
    </source>
</evidence>
<proteinExistence type="predicted"/>
<dbReference type="AlphaFoldDB" id="A0A3L6EVY9"/>
<evidence type="ECO:0000313" key="2">
    <source>
        <dbReference type="EMBL" id="PWZ23517.1"/>
    </source>
</evidence>
<dbReference type="EMBL" id="NCVQ01000006">
    <property type="protein sequence ID" value="PWZ23517.1"/>
    <property type="molecule type" value="Genomic_DNA"/>
</dbReference>
<comment type="caution">
    <text evidence="2">The sequence shown here is derived from an EMBL/GenBank/DDBJ whole genome shotgun (WGS) entry which is preliminary data.</text>
</comment>
<dbReference type="InterPro" id="IPR029466">
    <property type="entry name" value="NAM-associated_C"/>
</dbReference>
<protein>
    <recommendedName>
        <fullName evidence="1">No apical meristem-associated C-terminal domain-containing protein</fullName>
    </recommendedName>
</protein>
<organism evidence="2 3">
    <name type="scientific">Zea mays</name>
    <name type="common">Maize</name>
    <dbReference type="NCBI Taxonomy" id="4577"/>
    <lineage>
        <taxon>Eukaryota</taxon>
        <taxon>Viridiplantae</taxon>
        <taxon>Streptophyta</taxon>
        <taxon>Embryophyta</taxon>
        <taxon>Tracheophyta</taxon>
        <taxon>Spermatophyta</taxon>
        <taxon>Magnoliopsida</taxon>
        <taxon>Liliopsida</taxon>
        <taxon>Poales</taxon>
        <taxon>Poaceae</taxon>
        <taxon>PACMAD clade</taxon>
        <taxon>Panicoideae</taxon>
        <taxon>Andropogonodae</taxon>
        <taxon>Andropogoneae</taxon>
        <taxon>Tripsacinae</taxon>
        <taxon>Zea</taxon>
    </lineage>
</organism>
<evidence type="ECO:0000259" key="1">
    <source>
        <dbReference type="Pfam" id="PF14303"/>
    </source>
</evidence>
<accession>A0A3L6EVY9</accession>
<gene>
    <name evidence="2" type="ORF">Zm00014a_030424</name>
</gene>
<dbReference type="Pfam" id="PF14303">
    <property type="entry name" value="NAM-associated"/>
    <property type="match status" value="1"/>
</dbReference>
<dbReference type="Proteomes" id="UP000251960">
    <property type="component" value="Chromosome 5"/>
</dbReference>